<dbReference type="InterPro" id="IPR003615">
    <property type="entry name" value="HNH_nuc"/>
</dbReference>
<dbReference type="AlphaFoldDB" id="A0AAD6VFF7"/>
<dbReference type="Pfam" id="PF13391">
    <property type="entry name" value="HNH_2"/>
    <property type="match status" value="1"/>
</dbReference>
<feature type="domain" description="HNH nuclease" evidence="1">
    <location>
        <begin position="162"/>
        <end position="249"/>
    </location>
</feature>
<evidence type="ECO:0000259" key="1">
    <source>
        <dbReference type="Pfam" id="PF13391"/>
    </source>
</evidence>
<evidence type="ECO:0000313" key="3">
    <source>
        <dbReference type="Proteomes" id="UP001219525"/>
    </source>
</evidence>
<accession>A0AAD6VFF7</accession>
<sequence>MAPLWGANRDPLCILPLTNTKYLNEDQRNVSVWMSTAPPLTRSRDSKPIGGRNTLRLLADHRLLKIDDPRGRGLPHPNTYHNLLELRADPSRPVPQGHYILVAVERYFEGRETMTRLVPCSVGQQEPAIGQRSVTRTATAGSATFARDDDLRADVRVRDMRCRITGDTAPQRDRGANFMGLEVAHVFPLGEVEQFSMAFDSNSASHRAGLFDALDLSDQPRKEEIDIPENAVVLRRDVHSHFDGYEITLESRIVKGQTVQVVRLFEKDAAPGIARDGMWKLLERAPGNVDIADVNDVLLAHHYLTGVLWHVAGNGRPSLRNAPGMRNVPHGHADL</sequence>
<protein>
    <recommendedName>
        <fullName evidence="1">HNH nuclease domain-containing protein</fullName>
    </recommendedName>
</protein>
<reference evidence="2" key="1">
    <citation type="submission" date="2023-03" db="EMBL/GenBank/DDBJ databases">
        <title>Massive genome expansion in bonnet fungi (Mycena s.s.) driven by repeated elements and novel gene families across ecological guilds.</title>
        <authorList>
            <consortium name="Lawrence Berkeley National Laboratory"/>
            <person name="Harder C.B."/>
            <person name="Miyauchi S."/>
            <person name="Viragh M."/>
            <person name="Kuo A."/>
            <person name="Thoen E."/>
            <person name="Andreopoulos B."/>
            <person name="Lu D."/>
            <person name="Skrede I."/>
            <person name="Drula E."/>
            <person name="Henrissat B."/>
            <person name="Morin E."/>
            <person name="Kohler A."/>
            <person name="Barry K."/>
            <person name="LaButti K."/>
            <person name="Morin E."/>
            <person name="Salamov A."/>
            <person name="Lipzen A."/>
            <person name="Mereny Z."/>
            <person name="Hegedus B."/>
            <person name="Baldrian P."/>
            <person name="Stursova M."/>
            <person name="Weitz H."/>
            <person name="Taylor A."/>
            <person name="Grigoriev I.V."/>
            <person name="Nagy L.G."/>
            <person name="Martin F."/>
            <person name="Kauserud H."/>
        </authorList>
    </citation>
    <scope>NUCLEOTIDE SEQUENCE</scope>
    <source>
        <strain evidence="2">9144</strain>
    </source>
</reference>
<proteinExistence type="predicted"/>
<organism evidence="2 3">
    <name type="scientific">Mycena pura</name>
    <dbReference type="NCBI Taxonomy" id="153505"/>
    <lineage>
        <taxon>Eukaryota</taxon>
        <taxon>Fungi</taxon>
        <taxon>Dikarya</taxon>
        <taxon>Basidiomycota</taxon>
        <taxon>Agaricomycotina</taxon>
        <taxon>Agaricomycetes</taxon>
        <taxon>Agaricomycetidae</taxon>
        <taxon>Agaricales</taxon>
        <taxon>Marasmiineae</taxon>
        <taxon>Mycenaceae</taxon>
        <taxon>Mycena</taxon>
    </lineage>
</organism>
<name>A0AAD6VFF7_9AGAR</name>
<dbReference type="EMBL" id="JARJCW010000043">
    <property type="protein sequence ID" value="KAJ7205558.1"/>
    <property type="molecule type" value="Genomic_DNA"/>
</dbReference>
<comment type="caution">
    <text evidence="2">The sequence shown here is derived from an EMBL/GenBank/DDBJ whole genome shotgun (WGS) entry which is preliminary data.</text>
</comment>
<evidence type="ECO:0000313" key="2">
    <source>
        <dbReference type="EMBL" id="KAJ7205558.1"/>
    </source>
</evidence>
<keyword evidence="3" id="KW-1185">Reference proteome</keyword>
<dbReference type="Proteomes" id="UP001219525">
    <property type="component" value="Unassembled WGS sequence"/>
</dbReference>
<gene>
    <name evidence="2" type="ORF">GGX14DRAFT_397696</name>
</gene>